<keyword evidence="14" id="KW-1185">Reference proteome</keyword>
<evidence type="ECO:0000259" key="12">
    <source>
        <dbReference type="PROSITE" id="PS50928"/>
    </source>
</evidence>
<feature type="transmembrane region" description="Helical" evidence="10">
    <location>
        <begin position="16"/>
        <end position="36"/>
    </location>
</feature>
<evidence type="ECO:0000256" key="9">
    <source>
        <dbReference type="ARBA" id="ARBA00023136"/>
    </source>
</evidence>
<accession>Q1N2C0</accession>
<evidence type="ECO:0000313" key="13">
    <source>
        <dbReference type="EMBL" id="EAT12487.1"/>
    </source>
</evidence>
<evidence type="ECO:0000256" key="8">
    <source>
        <dbReference type="ARBA" id="ARBA00022989"/>
    </source>
</evidence>
<comment type="function">
    <text evidence="1 11">Part of the binding-protein-dependent transport system for molybdenum; probably responsible for the translocation of the substrate across the membrane.</text>
</comment>
<keyword evidence="8 10" id="KW-1133">Transmembrane helix</keyword>
<keyword evidence="4 10" id="KW-0813">Transport</keyword>
<dbReference type="HOGENOM" id="CLU_016047_14_3_6"/>
<proteinExistence type="inferred from homology"/>
<evidence type="ECO:0000256" key="5">
    <source>
        <dbReference type="ARBA" id="ARBA00022475"/>
    </source>
</evidence>
<feature type="transmembrane region" description="Helical" evidence="10">
    <location>
        <begin position="190"/>
        <end position="214"/>
    </location>
</feature>
<dbReference type="AlphaFoldDB" id="Q1N2C0"/>
<feature type="transmembrane region" description="Helical" evidence="10">
    <location>
        <begin position="87"/>
        <end position="107"/>
    </location>
</feature>
<evidence type="ECO:0000256" key="4">
    <source>
        <dbReference type="ARBA" id="ARBA00022448"/>
    </source>
</evidence>
<dbReference type="CDD" id="cd06261">
    <property type="entry name" value="TM_PBP2"/>
    <property type="match status" value="1"/>
</dbReference>
<comment type="caution">
    <text evidence="13">The sequence shown here is derived from an EMBL/GenBank/DDBJ whole genome shotgun (WGS) entry which is preliminary data.</text>
</comment>
<comment type="similarity">
    <text evidence="3 11">Belongs to the binding-protein-dependent transport system permease family. CysTW subfamily.</text>
</comment>
<evidence type="ECO:0000256" key="1">
    <source>
        <dbReference type="ARBA" id="ARBA00002949"/>
    </source>
</evidence>
<dbReference type="RefSeq" id="WP_007018296.1">
    <property type="nucleotide sequence ID" value="NZ_CH724116.1"/>
</dbReference>
<keyword evidence="11" id="KW-0997">Cell inner membrane</keyword>
<evidence type="ECO:0000256" key="10">
    <source>
        <dbReference type="RuleBase" id="RU363032"/>
    </source>
</evidence>
<dbReference type="PROSITE" id="PS50928">
    <property type="entry name" value="ABC_TM1"/>
    <property type="match status" value="1"/>
</dbReference>
<dbReference type="InterPro" id="IPR011867">
    <property type="entry name" value="ModB_ABC"/>
</dbReference>
<name>Q1N2C0_9GAMM</name>
<feature type="transmembrane region" description="Helical" evidence="10">
    <location>
        <begin position="48"/>
        <end position="67"/>
    </location>
</feature>
<evidence type="ECO:0000256" key="3">
    <source>
        <dbReference type="ARBA" id="ARBA00007069"/>
    </source>
</evidence>
<dbReference type="SUPFAM" id="SSF161098">
    <property type="entry name" value="MetI-like"/>
    <property type="match status" value="1"/>
</dbReference>
<dbReference type="InterPro" id="IPR035906">
    <property type="entry name" value="MetI-like_sf"/>
</dbReference>
<dbReference type="Pfam" id="PF00528">
    <property type="entry name" value="BPD_transp_1"/>
    <property type="match status" value="1"/>
</dbReference>
<dbReference type="PANTHER" id="PTHR30183:SF8">
    <property type="entry name" value="MOLYBDENUM TRANSPORT SYSTEM PERMEASE"/>
    <property type="match status" value="1"/>
</dbReference>
<dbReference type="NCBIfam" id="TIGR02141">
    <property type="entry name" value="modB_ABC"/>
    <property type="match status" value="1"/>
</dbReference>
<evidence type="ECO:0000256" key="2">
    <source>
        <dbReference type="ARBA" id="ARBA00004651"/>
    </source>
</evidence>
<organism evidence="13 14">
    <name type="scientific">Bermanella marisrubri</name>
    <dbReference type="NCBI Taxonomy" id="207949"/>
    <lineage>
        <taxon>Bacteria</taxon>
        <taxon>Pseudomonadati</taxon>
        <taxon>Pseudomonadota</taxon>
        <taxon>Gammaproteobacteria</taxon>
        <taxon>Oceanospirillales</taxon>
        <taxon>Oceanospirillaceae</taxon>
        <taxon>Bermanella</taxon>
    </lineage>
</organism>
<evidence type="ECO:0000313" key="14">
    <source>
        <dbReference type="Proteomes" id="UP000004263"/>
    </source>
</evidence>
<gene>
    <name evidence="13" type="ORF">RED65_16656</name>
</gene>
<keyword evidence="5" id="KW-1003">Cell membrane</keyword>
<evidence type="ECO:0000256" key="6">
    <source>
        <dbReference type="ARBA" id="ARBA00022505"/>
    </source>
</evidence>
<sequence>MISTEDWQAILLSLELASITTLILLLLCLPLAWYLAQGRGLHHYALNALLTLPLILPPSVLGFYLLIAFAPHSVFGQTLSNLGLPQLAFSFSGLVVASMIYSIPFVLQPLQMSIKQLGARPWEIASSLGMPPWKSFIFIILPQIKPAIAMAAVLCFAHTLGEFGVILMIGGNIPGETQVLSVRIYEQVEALQYDSAHTLSAMLLLFSFITLVVMQRLQQSLKQHKAGE</sequence>
<evidence type="ECO:0000256" key="11">
    <source>
        <dbReference type="RuleBase" id="RU365097"/>
    </source>
</evidence>
<dbReference type="Proteomes" id="UP000004263">
    <property type="component" value="Unassembled WGS sequence"/>
</dbReference>
<comment type="subcellular location">
    <subcellularLocation>
        <location evidence="11">Cell inner membrane</location>
        <topology evidence="11">Multi-pass membrane protein</topology>
    </subcellularLocation>
    <subcellularLocation>
        <location evidence="2 10">Cell membrane</location>
        <topology evidence="2 10">Multi-pass membrane protein</topology>
    </subcellularLocation>
</comment>
<dbReference type="InterPro" id="IPR000515">
    <property type="entry name" value="MetI-like"/>
</dbReference>
<feature type="transmembrane region" description="Helical" evidence="10">
    <location>
        <begin position="147"/>
        <end position="170"/>
    </location>
</feature>
<dbReference type="Gene3D" id="1.10.3720.10">
    <property type="entry name" value="MetI-like"/>
    <property type="match status" value="1"/>
</dbReference>
<dbReference type="PANTHER" id="PTHR30183">
    <property type="entry name" value="MOLYBDENUM TRANSPORT SYSTEM PERMEASE PROTEIN MODB"/>
    <property type="match status" value="1"/>
</dbReference>
<dbReference type="EMBL" id="AAQH01000007">
    <property type="protein sequence ID" value="EAT12487.1"/>
    <property type="molecule type" value="Genomic_DNA"/>
</dbReference>
<dbReference type="GO" id="GO:0015098">
    <property type="term" value="F:molybdate ion transmembrane transporter activity"/>
    <property type="evidence" value="ECO:0007669"/>
    <property type="project" value="UniProtKB-UniRule"/>
</dbReference>
<dbReference type="GO" id="GO:0005886">
    <property type="term" value="C:plasma membrane"/>
    <property type="evidence" value="ECO:0007669"/>
    <property type="project" value="UniProtKB-SubCell"/>
</dbReference>
<dbReference type="STRING" id="207949.RED65_16656"/>
<keyword evidence="6 11" id="KW-0500">Molybdenum</keyword>
<evidence type="ECO:0000256" key="7">
    <source>
        <dbReference type="ARBA" id="ARBA00022692"/>
    </source>
</evidence>
<feature type="domain" description="ABC transmembrane type-1" evidence="12">
    <location>
        <begin position="10"/>
        <end position="214"/>
    </location>
</feature>
<reference evidence="13 14" key="1">
    <citation type="submission" date="2006-03" db="EMBL/GenBank/DDBJ databases">
        <authorList>
            <person name="Pinhassi J."/>
            <person name="Pedros-Alio C."/>
            <person name="Ferriera S."/>
            <person name="Johnson J."/>
            <person name="Kravitz S."/>
            <person name="Halpern A."/>
            <person name="Remington K."/>
            <person name="Beeson K."/>
            <person name="Tran B."/>
            <person name="Rogers Y.-H."/>
            <person name="Friedman R."/>
            <person name="Venter J.C."/>
        </authorList>
    </citation>
    <scope>NUCLEOTIDE SEQUENCE [LARGE SCALE GENOMIC DNA]</scope>
    <source>
        <strain evidence="13 14">RED65</strain>
    </source>
</reference>
<keyword evidence="7 10" id="KW-0812">Transmembrane</keyword>
<protein>
    <recommendedName>
        <fullName evidence="11">Molybdenum transport system permease</fullName>
    </recommendedName>
</protein>
<dbReference type="OrthoDB" id="9795403at2"/>
<keyword evidence="9 10" id="KW-0472">Membrane</keyword>